<dbReference type="EMBL" id="BPVZ01000317">
    <property type="protein sequence ID" value="GKV49759.1"/>
    <property type="molecule type" value="Genomic_DNA"/>
</dbReference>
<proteinExistence type="predicted"/>
<feature type="compositionally biased region" description="Basic and acidic residues" evidence="1">
    <location>
        <begin position="120"/>
        <end position="133"/>
    </location>
</feature>
<accession>A0AAV5MJT6</accession>
<protein>
    <submittedName>
        <fullName evidence="2">Uncharacterized protein</fullName>
    </submittedName>
</protein>
<evidence type="ECO:0000313" key="3">
    <source>
        <dbReference type="Proteomes" id="UP001054252"/>
    </source>
</evidence>
<dbReference type="Proteomes" id="UP001054252">
    <property type="component" value="Unassembled WGS sequence"/>
</dbReference>
<evidence type="ECO:0000313" key="2">
    <source>
        <dbReference type="EMBL" id="GKV49759.1"/>
    </source>
</evidence>
<feature type="region of interest" description="Disordered" evidence="1">
    <location>
        <begin position="268"/>
        <end position="311"/>
    </location>
</feature>
<gene>
    <name evidence="2" type="ORF">SLEP1_g56492</name>
</gene>
<reference evidence="2 3" key="1">
    <citation type="journal article" date="2021" name="Commun. Biol.">
        <title>The genome of Shorea leprosula (Dipterocarpaceae) highlights the ecological relevance of drought in aseasonal tropical rainforests.</title>
        <authorList>
            <person name="Ng K.K.S."/>
            <person name="Kobayashi M.J."/>
            <person name="Fawcett J.A."/>
            <person name="Hatakeyama M."/>
            <person name="Paape T."/>
            <person name="Ng C.H."/>
            <person name="Ang C.C."/>
            <person name="Tnah L.H."/>
            <person name="Lee C.T."/>
            <person name="Nishiyama T."/>
            <person name="Sese J."/>
            <person name="O'Brien M.J."/>
            <person name="Copetti D."/>
            <person name="Mohd Noor M.I."/>
            <person name="Ong R.C."/>
            <person name="Putra M."/>
            <person name="Sireger I.Z."/>
            <person name="Indrioko S."/>
            <person name="Kosugi Y."/>
            <person name="Izuno A."/>
            <person name="Isagi Y."/>
            <person name="Lee S.L."/>
            <person name="Shimizu K.K."/>
        </authorList>
    </citation>
    <scope>NUCLEOTIDE SEQUENCE [LARGE SCALE GENOMIC DNA]</scope>
    <source>
        <strain evidence="2">214</strain>
    </source>
</reference>
<comment type="caution">
    <text evidence="2">The sequence shown here is derived from an EMBL/GenBank/DDBJ whole genome shotgun (WGS) entry which is preliminary data.</text>
</comment>
<organism evidence="2 3">
    <name type="scientific">Rubroshorea leprosula</name>
    <dbReference type="NCBI Taxonomy" id="152421"/>
    <lineage>
        <taxon>Eukaryota</taxon>
        <taxon>Viridiplantae</taxon>
        <taxon>Streptophyta</taxon>
        <taxon>Embryophyta</taxon>
        <taxon>Tracheophyta</taxon>
        <taxon>Spermatophyta</taxon>
        <taxon>Magnoliopsida</taxon>
        <taxon>eudicotyledons</taxon>
        <taxon>Gunneridae</taxon>
        <taxon>Pentapetalae</taxon>
        <taxon>rosids</taxon>
        <taxon>malvids</taxon>
        <taxon>Malvales</taxon>
        <taxon>Dipterocarpaceae</taxon>
        <taxon>Rubroshorea</taxon>
    </lineage>
</organism>
<feature type="compositionally biased region" description="Low complexity" evidence="1">
    <location>
        <begin position="287"/>
        <end position="311"/>
    </location>
</feature>
<keyword evidence="3" id="KW-1185">Reference proteome</keyword>
<dbReference type="AlphaFoldDB" id="A0AAV5MJT6"/>
<evidence type="ECO:0000256" key="1">
    <source>
        <dbReference type="SAM" id="MobiDB-lite"/>
    </source>
</evidence>
<feature type="region of interest" description="Disordered" evidence="1">
    <location>
        <begin position="120"/>
        <end position="146"/>
    </location>
</feature>
<sequence>MQHLLKKYEGFCKEPKIIDELKACCEKYRKRIEESTNKWQELFKKFSEEGVTEKFKAVCLKVEEEEERKFNEEFKKLCEVWEEKLQIEMIQTEGLEGVTGMNSSSLQNLAMGIPFEPEGKLKRKREEELDGTHRDKRPATAYPTPSHPSISGFMAEAHESAAALTAQRSLFSSDEGTQIKMTEAAHDREALSSSWAPPQVEPKTFTFDELGQVSIEGPSLYSVLQDAVADMDIWNILLDLPADLETCTGNLAGYCEGELQSSTMPLMAGAVNSTGTGESHHDPLGMQGETTAAAGSSGGPSTQSSQHNEKF</sequence>
<name>A0AAV5MJT6_9ROSI</name>